<accession>A0A7K1TDP4</accession>
<evidence type="ECO:0000313" key="1">
    <source>
        <dbReference type="EMBL" id="MVN76484.1"/>
    </source>
</evidence>
<dbReference type="InterPro" id="IPR033788">
    <property type="entry name" value="VbhA-like"/>
</dbReference>
<dbReference type="Proteomes" id="UP000441336">
    <property type="component" value="Unassembled WGS sequence"/>
</dbReference>
<proteinExistence type="predicted"/>
<comment type="caution">
    <text evidence="1">The sequence shown here is derived from an EMBL/GenBank/DDBJ whole genome shotgun (WGS) entry which is preliminary data.</text>
</comment>
<protein>
    <recommendedName>
        <fullName evidence="3">Antitoxin VbhA domain-containing protein</fullName>
    </recommendedName>
</protein>
<dbReference type="Gene3D" id="1.10.8.1050">
    <property type="entry name" value="Antitoxin VbhA-like"/>
    <property type="match status" value="1"/>
</dbReference>
<dbReference type="InterPro" id="IPR043038">
    <property type="entry name" value="VbhA_sf"/>
</dbReference>
<evidence type="ECO:0000313" key="2">
    <source>
        <dbReference type="Proteomes" id="UP000441336"/>
    </source>
</evidence>
<keyword evidence="2" id="KW-1185">Reference proteome</keyword>
<name>A0A7K1TDP4_9BACT</name>
<gene>
    <name evidence="1" type="ORF">GO988_09115</name>
</gene>
<dbReference type="EMBL" id="WQKZ01000002">
    <property type="protein sequence ID" value="MVN76484.1"/>
    <property type="molecule type" value="Genomic_DNA"/>
</dbReference>
<sequence length="67" mass="7453">MNLLPTPLPSLSLTAEQTARQREVENALLVQTLCGRRPGLDVRTQLLRYVAGELSREQAFANLYVGL</sequence>
<reference evidence="1 2" key="1">
    <citation type="submission" date="2019-12" db="EMBL/GenBank/DDBJ databases">
        <title>Hymenobacter sp. HMF4947 Genome sequencing and assembly.</title>
        <authorList>
            <person name="Kang H."/>
            <person name="Cha I."/>
            <person name="Kim H."/>
            <person name="Joh K."/>
        </authorList>
    </citation>
    <scope>NUCLEOTIDE SEQUENCE [LARGE SCALE GENOMIC DNA]</scope>
    <source>
        <strain evidence="1 2">HMF4947</strain>
    </source>
</reference>
<dbReference type="AlphaFoldDB" id="A0A7K1TDP4"/>
<organism evidence="1 2">
    <name type="scientific">Hymenobacter ginkgonis</name>
    <dbReference type="NCBI Taxonomy" id="2682976"/>
    <lineage>
        <taxon>Bacteria</taxon>
        <taxon>Pseudomonadati</taxon>
        <taxon>Bacteroidota</taxon>
        <taxon>Cytophagia</taxon>
        <taxon>Cytophagales</taxon>
        <taxon>Hymenobacteraceae</taxon>
        <taxon>Hymenobacter</taxon>
    </lineage>
</organism>
<dbReference type="RefSeq" id="WP_157564418.1">
    <property type="nucleotide sequence ID" value="NZ_WQKZ01000002.1"/>
</dbReference>
<dbReference type="CDD" id="cd11586">
    <property type="entry name" value="VbhA_like"/>
    <property type="match status" value="1"/>
</dbReference>
<evidence type="ECO:0008006" key="3">
    <source>
        <dbReference type="Google" id="ProtNLM"/>
    </source>
</evidence>